<dbReference type="PROSITE" id="PS51184">
    <property type="entry name" value="JMJC"/>
    <property type="match status" value="1"/>
</dbReference>
<feature type="domain" description="JmjC" evidence="2">
    <location>
        <begin position="441"/>
        <end position="618"/>
    </location>
</feature>
<dbReference type="SUPFAM" id="SSF51197">
    <property type="entry name" value="Clavaminate synthase-like"/>
    <property type="match status" value="1"/>
</dbReference>
<sequence>MTEPIPITCSAQGMAISNEQVLAQIRSDRESIVACEPRISELHAILRTTPAVKVARHGPLTGIHRRILHSWSSPTSRRTTVASLRGGSRPLPAEGQPAAPAMGAKSFVMENLQNGPDQLVQTCLEQTYRLSSQLRAFAEQHQCQDEPAVDPAKGNSILRCGRPVVQLLEQLSSRTHSRSGDHGLRLRRLDDLIEVATEKFYAYPFKDVPACWRSLFMEASIVKFCTLAIEQPQHPGGPEAGHGLSAVVLDQLVSILDMALIMAGSPEAEESRVFMTKTFQLLQQIEAAKDNTSSSEPVSKRRRIDSTPSGATDQFPQSPSYVLPISHPISRIDQPSFEKFEHYMSNPNSDDLGPEPLIMTHAIDNWPARNERPWNQPSYLMSKTIGGRRLVPIETGRSYTDDGWGQKIITFKNFIEEYILLDPNNITPERHEQVPKNPSTGYLAQHDLFAQIPSLRNDIAIPDYCFTSPPSPHHTSPLASKHSQLPILDEPILNAWFGPACTISPLHTDPYHNILAQVVGRKYVRLYAPRESEKLYARGIEDGGVDMANTSAIDIGVLAGFDGTEQEQKEARERFPLSVDTPYVDCVLEEGECLYIPVGWWHYVRSLSVSFSVSFWFN</sequence>
<evidence type="ECO:0000256" key="1">
    <source>
        <dbReference type="SAM" id="MobiDB-lite"/>
    </source>
</evidence>
<evidence type="ECO:0000313" key="4">
    <source>
        <dbReference type="Proteomes" id="UP000256645"/>
    </source>
</evidence>
<dbReference type="Gene3D" id="2.60.120.650">
    <property type="entry name" value="Cupin"/>
    <property type="match status" value="1"/>
</dbReference>
<gene>
    <name evidence="3" type="ORF">BP6252_04099</name>
</gene>
<protein>
    <recommendedName>
        <fullName evidence="2">JmjC domain-containing protein</fullName>
    </recommendedName>
</protein>
<feature type="compositionally biased region" description="Polar residues" evidence="1">
    <location>
        <begin position="306"/>
        <end position="319"/>
    </location>
</feature>
<dbReference type="InterPro" id="IPR041667">
    <property type="entry name" value="Cupin_8"/>
</dbReference>
<organism evidence="3 4">
    <name type="scientific">Coleophoma cylindrospora</name>
    <dbReference type="NCBI Taxonomy" id="1849047"/>
    <lineage>
        <taxon>Eukaryota</taxon>
        <taxon>Fungi</taxon>
        <taxon>Dikarya</taxon>
        <taxon>Ascomycota</taxon>
        <taxon>Pezizomycotina</taxon>
        <taxon>Leotiomycetes</taxon>
        <taxon>Helotiales</taxon>
        <taxon>Dermateaceae</taxon>
        <taxon>Coleophoma</taxon>
    </lineage>
</organism>
<keyword evidence="4" id="KW-1185">Reference proteome</keyword>
<dbReference type="PANTHER" id="PTHR12461">
    <property type="entry name" value="HYPOXIA-INDUCIBLE FACTOR 1 ALPHA INHIBITOR-RELATED"/>
    <property type="match status" value="1"/>
</dbReference>
<feature type="region of interest" description="Disordered" evidence="1">
    <location>
        <begin position="82"/>
        <end position="101"/>
    </location>
</feature>
<name>A0A3D8S062_9HELO</name>
<dbReference type="FunFam" id="2.60.120.650:FF:000046">
    <property type="entry name" value="JmjC domain-containing protein D"/>
    <property type="match status" value="1"/>
</dbReference>
<proteinExistence type="predicted"/>
<evidence type="ECO:0000313" key="3">
    <source>
        <dbReference type="EMBL" id="RDW79461.1"/>
    </source>
</evidence>
<accession>A0A3D8S062</accession>
<dbReference type="PANTHER" id="PTHR12461:SF101">
    <property type="entry name" value="TRNA WYBUTOSINE-SYNTHESIZING PROTEIN 4"/>
    <property type="match status" value="1"/>
</dbReference>
<comment type="caution">
    <text evidence="3">The sequence shown here is derived from an EMBL/GenBank/DDBJ whole genome shotgun (WGS) entry which is preliminary data.</text>
</comment>
<evidence type="ECO:0000259" key="2">
    <source>
        <dbReference type="PROSITE" id="PS51184"/>
    </source>
</evidence>
<dbReference type="InterPro" id="IPR003347">
    <property type="entry name" value="JmjC_dom"/>
</dbReference>
<dbReference type="OrthoDB" id="47172at2759"/>
<dbReference type="Pfam" id="PF13621">
    <property type="entry name" value="Cupin_8"/>
    <property type="match status" value="1"/>
</dbReference>
<dbReference type="Proteomes" id="UP000256645">
    <property type="component" value="Unassembled WGS sequence"/>
</dbReference>
<feature type="region of interest" description="Disordered" evidence="1">
    <location>
        <begin position="288"/>
        <end position="319"/>
    </location>
</feature>
<dbReference type="SMART" id="SM00558">
    <property type="entry name" value="JmjC"/>
    <property type="match status" value="1"/>
</dbReference>
<reference evidence="3 4" key="1">
    <citation type="journal article" date="2018" name="IMA Fungus">
        <title>IMA Genome-F 9: Draft genome sequence of Annulohypoxylon stygium, Aspergillus mulundensis, Berkeleyomyces basicola (syn. Thielaviopsis basicola), Ceratocystis smalleyi, two Cercospora beticola strains, Coleophoma cylindrospora, Fusarium fracticaudum, Phialophora cf. hyalina, and Morchella septimelata.</title>
        <authorList>
            <person name="Wingfield B.D."/>
            <person name="Bills G.F."/>
            <person name="Dong Y."/>
            <person name="Huang W."/>
            <person name="Nel W.J."/>
            <person name="Swalarsk-Parry B.S."/>
            <person name="Vaghefi N."/>
            <person name="Wilken P.M."/>
            <person name="An Z."/>
            <person name="de Beer Z.W."/>
            <person name="De Vos L."/>
            <person name="Chen L."/>
            <person name="Duong T.A."/>
            <person name="Gao Y."/>
            <person name="Hammerbacher A."/>
            <person name="Kikkert J.R."/>
            <person name="Li Y."/>
            <person name="Li H."/>
            <person name="Li K."/>
            <person name="Li Q."/>
            <person name="Liu X."/>
            <person name="Ma X."/>
            <person name="Naidoo K."/>
            <person name="Pethybridge S.J."/>
            <person name="Sun J."/>
            <person name="Steenkamp E.T."/>
            <person name="van der Nest M.A."/>
            <person name="van Wyk S."/>
            <person name="Wingfield M.J."/>
            <person name="Xiong C."/>
            <person name="Yue Q."/>
            <person name="Zhang X."/>
        </authorList>
    </citation>
    <scope>NUCLEOTIDE SEQUENCE [LARGE SCALE GENOMIC DNA]</scope>
    <source>
        <strain evidence="3 4">BP6252</strain>
    </source>
</reference>
<dbReference type="AlphaFoldDB" id="A0A3D8S062"/>
<dbReference type="STRING" id="1849047.A0A3D8S062"/>
<dbReference type="EMBL" id="PDLM01000004">
    <property type="protein sequence ID" value="RDW79461.1"/>
    <property type="molecule type" value="Genomic_DNA"/>
</dbReference>